<keyword evidence="3" id="KW-1185">Reference proteome</keyword>
<evidence type="ECO:0000313" key="3">
    <source>
        <dbReference type="Proteomes" id="UP000823775"/>
    </source>
</evidence>
<feature type="region of interest" description="Disordered" evidence="1">
    <location>
        <begin position="1"/>
        <end position="22"/>
    </location>
</feature>
<organism evidence="2 3">
    <name type="scientific">Datura stramonium</name>
    <name type="common">Jimsonweed</name>
    <name type="synonym">Common thornapple</name>
    <dbReference type="NCBI Taxonomy" id="4076"/>
    <lineage>
        <taxon>Eukaryota</taxon>
        <taxon>Viridiplantae</taxon>
        <taxon>Streptophyta</taxon>
        <taxon>Embryophyta</taxon>
        <taxon>Tracheophyta</taxon>
        <taxon>Spermatophyta</taxon>
        <taxon>Magnoliopsida</taxon>
        <taxon>eudicotyledons</taxon>
        <taxon>Gunneridae</taxon>
        <taxon>Pentapetalae</taxon>
        <taxon>asterids</taxon>
        <taxon>lamiids</taxon>
        <taxon>Solanales</taxon>
        <taxon>Solanaceae</taxon>
        <taxon>Solanoideae</taxon>
        <taxon>Datureae</taxon>
        <taxon>Datura</taxon>
    </lineage>
</organism>
<sequence length="60" mass="6817">IMSISQHTHTGQASMATNTPQDRFGLEGMDEFYIDFKEKCFIHAEAQFDVESFKTACPDI</sequence>
<feature type="compositionally biased region" description="Polar residues" evidence="1">
    <location>
        <begin position="1"/>
        <end position="21"/>
    </location>
</feature>
<accession>A0ABS8V5L6</accession>
<protein>
    <submittedName>
        <fullName evidence="2">Uncharacterized protein</fullName>
    </submittedName>
</protein>
<evidence type="ECO:0000256" key="1">
    <source>
        <dbReference type="SAM" id="MobiDB-lite"/>
    </source>
</evidence>
<comment type="caution">
    <text evidence="2">The sequence shown here is derived from an EMBL/GenBank/DDBJ whole genome shotgun (WGS) entry which is preliminary data.</text>
</comment>
<evidence type="ECO:0000313" key="2">
    <source>
        <dbReference type="EMBL" id="MCD9642455.1"/>
    </source>
</evidence>
<feature type="non-terminal residue" evidence="2">
    <location>
        <position position="1"/>
    </location>
</feature>
<name>A0ABS8V5L6_DATST</name>
<gene>
    <name evidence="2" type="ORF">HAX54_029284</name>
</gene>
<proteinExistence type="predicted"/>
<reference evidence="2 3" key="1">
    <citation type="journal article" date="2021" name="BMC Genomics">
        <title>Datura genome reveals duplications of psychoactive alkaloid biosynthetic genes and high mutation rate following tissue culture.</title>
        <authorList>
            <person name="Rajewski A."/>
            <person name="Carter-House D."/>
            <person name="Stajich J."/>
            <person name="Litt A."/>
        </authorList>
    </citation>
    <scope>NUCLEOTIDE SEQUENCE [LARGE SCALE GENOMIC DNA]</scope>
    <source>
        <strain evidence="2">AR-01</strain>
    </source>
</reference>
<dbReference type="Proteomes" id="UP000823775">
    <property type="component" value="Unassembled WGS sequence"/>
</dbReference>
<dbReference type="EMBL" id="JACEIK010003625">
    <property type="protein sequence ID" value="MCD9642455.1"/>
    <property type="molecule type" value="Genomic_DNA"/>
</dbReference>